<gene>
    <name evidence="15" type="ORF">KAK11_07840</name>
</gene>
<evidence type="ECO:0000256" key="7">
    <source>
        <dbReference type="ARBA" id="ARBA00023077"/>
    </source>
</evidence>
<dbReference type="InterPro" id="IPR036942">
    <property type="entry name" value="Beta-barrel_TonB_sf"/>
</dbReference>
<keyword evidence="16" id="KW-1185">Reference proteome</keyword>
<dbReference type="InterPro" id="IPR012910">
    <property type="entry name" value="Plug_dom"/>
</dbReference>
<keyword evidence="10 11" id="KW-0998">Cell outer membrane</keyword>
<comment type="similarity">
    <text evidence="2 11 12">Belongs to the TonB-dependent receptor family.</text>
</comment>
<keyword evidence="3 11" id="KW-0813">Transport</keyword>
<sequence length="737" mass="80322">MTGLRGGAAQKAALLMAAATTPAGGWAQEAAANPTQTVEVRSDAQQAQRADIAGKRVVSREELLRHGDTQLLDALRRVPGITVLGSSGRAELTLAGLGGGYTQILLNGEPVPKGFAVEQLSPELIERVEILRGGSAEWSAQGVAGSINIVTRRAPRWAQRELKLGTGAYEGRARASADLSLGDKDGDLSWGLNLGLAHEPLRWPVSMVVQSRDAQGQLTQSYVTDKQESGRDQSLTLAPRLAWRLGEGQQLSTDHLLRVFQTPGGSIDQRFAEQGPPPQLSRNQLVLEPRSVMLRSRLSWQLKQADGSLWDASLLYTGVRRNQVADFVGDNAAGLRVRETHVDSLAVDQSWSASAKWQQPLGEAHTLALGANLERAQRQEDRIQREQALPGGWLPENLDEIYDARVQRIALFAQDDWVLSPAWTASVGLRWEGLRTVSQSEQRNLSLADTAVASVRQSHSVWSPVLQAVWAVPDSKDQFKLGVSRSYRLPNARELTPRRYVANENSAVTPTNQGNPALKPELAWSLDGAWEHPLGPGAQLTVNAGVKRIDNVVLDELLAEPSTQLPGTTTWVLRRANFGRAEVFSLGLEANGPLQRWWPDGPALELRGGLTLNRSRLLDVALAGGRLPAQPPWAVNLGLDYRPKDGALSGGVNVQAQGSSSAAQPSGRVLGFGAQRSVDVFGAWRQTPQSTWRMALSQWLARDEQERISVAQATGSTRLDQRTQTRPSLRLSWERKI</sequence>
<evidence type="ECO:0000256" key="10">
    <source>
        <dbReference type="ARBA" id="ARBA00023237"/>
    </source>
</evidence>
<evidence type="ECO:0000256" key="12">
    <source>
        <dbReference type="RuleBase" id="RU003357"/>
    </source>
</evidence>
<evidence type="ECO:0000259" key="14">
    <source>
        <dbReference type="Pfam" id="PF07715"/>
    </source>
</evidence>
<keyword evidence="7 12" id="KW-0798">TonB box</keyword>
<dbReference type="Pfam" id="PF00593">
    <property type="entry name" value="TonB_dep_Rec_b-barrel"/>
    <property type="match status" value="1"/>
</dbReference>
<organism evidence="15 16">
    <name type="scientific">Ideonella paludis</name>
    <dbReference type="NCBI Taxonomy" id="1233411"/>
    <lineage>
        <taxon>Bacteria</taxon>
        <taxon>Pseudomonadati</taxon>
        <taxon>Pseudomonadota</taxon>
        <taxon>Betaproteobacteria</taxon>
        <taxon>Burkholderiales</taxon>
        <taxon>Sphaerotilaceae</taxon>
        <taxon>Ideonella</taxon>
    </lineage>
</organism>
<dbReference type="Proteomes" id="UP000672097">
    <property type="component" value="Unassembled WGS sequence"/>
</dbReference>
<keyword evidence="6" id="KW-0732">Signal</keyword>
<dbReference type="CDD" id="cd01347">
    <property type="entry name" value="ligand_gated_channel"/>
    <property type="match status" value="1"/>
</dbReference>
<dbReference type="InterPro" id="IPR000531">
    <property type="entry name" value="Beta-barrel_TonB"/>
</dbReference>
<dbReference type="EMBL" id="JAGQDG010000003">
    <property type="protein sequence ID" value="MBQ0935233.1"/>
    <property type="molecule type" value="Genomic_DNA"/>
</dbReference>
<dbReference type="PANTHER" id="PTHR30069:SF29">
    <property type="entry name" value="HEMOGLOBIN AND HEMOGLOBIN-HAPTOGLOBIN-BINDING PROTEIN 1-RELATED"/>
    <property type="match status" value="1"/>
</dbReference>
<evidence type="ECO:0000256" key="5">
    <source>
        <dbReference type="ARBA" id="ARBA00022692"/>
    </source>
</evidence>
<evidence type="ECO:0000256" key="3">
    <source>
        <dbReference type="ARBA" id="ARBA00022448"/>
    </source>
</evidence>
<evidence type="ECO:0000313" key="16">
    <source>
        <dbReference type="Proteomes" id="UP000672097"/>
    </source>
</evidence>
<reference evidence="15 16" key="1">
    <citation type="submission" date="2021-04" db="EMBL/GenBank/DDBJ databases">
        <title>The genome sequence of type strain Ideonella paludis KCTC 32238.</title>
        <authorList>
            <person name="Liu Y."/>
        </authorList>
    </citation>
    <scope>NUCLEOTIDE SEQUENCE [LARGE SCALE GENOMIC DNA]</scope>
    <source>
        <strain evidence="15 16">KCTC 32238</strain>
    </source>
</reference>
<evidence type="ECO:0000256" key="9">
    <source>
        <dbReference type="ARBA" id="ARBA00023170"/>
    </source>
</evidence>
<comment type="caution">
    <text evidence="15">The sequence shown here is derived from an EMBL/GenBank/DDBJ whole genome shotgun (WGS) entry which is preliminary data.</text>
</comment>
<keyword evidence="9 15" id="KW-0675">Receptor</keyword>
<dbReference type="Gene3D" id="2.170.130.10">
    <property type="entry name" value="TonB-dependent receptor, plug domain"/>
    <property type="match status" value="1"/>
</dbReference>
<evidence type="ECO:0000256" key="4">
    <source>
        <dbReference type="ARBA" id="ARBA00022452"/>
    </source>
</evidence>
<dbReference type="InterPro" id="IPR039426">
    <property type="entry name" value="TonB-dep_rcpt-like"/>
</dbReference>
<dbReference type="PROSITE" id="PS52016">
    <property type="entry name" value="TONB_DEPENDENT_REC_3"/>
    <property type="match status" value="1"/>
</dbReference>
<dbReference type="InterPro" id="IPR037066">
    <property type="entry name" value="Plug_dom_sf"/>
</dbReference>
<dbReference type="Gene3D" id="2.40.170.20">
    <property type="entry name" value="TonB-dependent receptor, beta-barrel domain"/>
    <property type="match status" value="1"/>
</dbReference>
<evidence type="ECO:0000259" key="13">
    <source>
        <dbReference type="Pfam" id="PF00593"/>
    </source>
</evidence>
<evidence type="ECO:0000256" key="1">
    <source>
        <dbReference type="ARBA" id="ARBA00004571"/>
    </source>
</evidence>
<dbReference type="PANTHER" id="PTHR30069">
    <property type="entry name" value="TONB-DEPENDENT OUTER MEMBRANE RECEPTOR"/>
    <property type="match status" value="1"/>
</dbReference>
<comment type="subcellular location">
    <subcellularLocation>
        <location evidence="1 11">Cell outer membrane</location>
        <topology evidence="1 11">Multi-pass membrane protein</topology>
    </subcellularLocation>
</comment>
<evidence type="ECO:0000256" key="6">
    <source>
        <dbReference type="ARBA" id="ARBA00022729"/>
    </source>
</evidence>
<accession>A0ABS5DVR2</accession>
<keyword evidence="5 11" id="KW-0812">Transmembrane</keyword>
<evidence type="ECO:0000313" key="15">
    <source>
        <dbReference type="EMBL" id="MBQ0935233.1"/>
    </source>
</evidence>
<protein>
    <submittedName>
        <fullName evidence="15">TonB-dependent receptor</fullName>
    </submittedName>
</protein>
<evidence type="ECO:0000256" key="2">
    <source>
        <dbReference type="ARBA" id="ARBA00009810"/>
    </source>
</evidence>
<keyword evidence="4 11" id="KW-1134">Transmembrane beta strand</keyword>
<dbReference type="SUPFAM" id="SSF56935">
    <property type="entry name" value="Porins"/>
    <property type="match status" value="1"/>
</dbReference>
<keyword evidence="8 11" id="KW-0472">Membrane</keyword>
<dbReference type="Pfam" id="PF07715">
    <property type="entry name" value="Plug"/>
    <property type="match status" value="1"/>
</dbReference>
<feature type="domain" description="TonB-dependent receptor plug" evidence="14">
    <location>
        <begin position="56"/>
        <end position="145"/>
    </location>
</feature>
<evidence type="ECO:0000256" key="11">
    <source>
        <dbReference type="PROSITE-ProRule" id="PRU01360"/>
    </source>
</evidence>
<dbReference type="RefSeq" id="WP_210808024.1">
    <property type="nucleotide sequence ID" value="NZ_JAGQDG010000003.1"/>
</dbReference>
<name>A0ABS5DVR2_9BURK</name>
<proteinExistence type="inferred from homology"/>
<evidence type="ECO:0000256" key="8">
    <source>
        <dbReference type="ARBA" id="ARBA00023136"/>
    </source>
</evidence>
<feature type="domain" description="TonB-dependent receptor-like beta-barrel" evidence="13">
    <location>
        <begin position="293"/>
        <end position="692"/>
    </location>
</feature>